<dbReference type="OrthoDB" id="9804278at2"/>
<dbReference type="PANTHER" id="PTHR30001:SF0">
    <property type="entry name" value="RIBONUCLEASE G"/>
    <property type="match status" value="1"/>
</dbReference>
<feature type="domain" description="S1 motif" evidence="16">
    <location>
        <begin position="37"/>
        <end position="149"/>
    </location>
</feature>
<comment type="subcellular location">
    <subcellularLocation>
        <location evidence="2">Cytoplasm</location>
    </subcellularLocation>
</comment>
<keyword evidence="18" id="KW-1185">Reference proteome</keyword>
<gene>
    <name evidence="17" type="ORF">SAMN02746041_02009</name>
</gene>
<keyword evidence="14" id="KW-0460">Magnesium</keyword>
<dbReference type="Pfam" id="PF20833">
    <property type="entry name" value="RNase_E_G_Thio"/>
    <property type="match status" value="1"/>
</dbReference>
<dbReference type="NCBIfam" id="TIGR00757">
    <property type="entry name" value="RNaseEG"/>
    <property type="match status" value="1"/>
</dbReference>
<evidence type="ECO:0000256" key="13">
    <source>
        <dbReference type="ARBA" id="ARBA00022801"/>
    </source>
</evidence>
<evidence type="ECO:0000256" key="8">
    <source>
        <dbReference type="ARBA" id="ARBA00022694"/>
    </source>
</evidence>
<keyword evidence="15" id="KW-0694">RNA-binding</keyword>
<dbReference type="InterPro" id="IPR048583">
    <property type="entry name" value="RNase_E_G_thioredoxin-like"/>
</dbReference>
<evidence type="ECO:0000256" key="2">
    <source>
        <dbReference type="ARBA" id="ARBA00004496"/>
    </source>
</evidence>
<keyword evidence="7" id="KW-0820">tRNA-binding</keyword>
<keyword evidence="5" id="KW-0963">Cytoplasm</keyword>
<dbReference type="GO" id="GO:0019843">
    <property type="term" value="F:rRNA binding"/>
    <property type="evidence" value="ECO:0007669"/>
    <property type="project" value="UniProtKB-KW"/>
</dbReference>
<dbReference type="GO" id="GO:0000049">
    <property type="term" value="F:tRNA binding"/>
    <property type="evidence" value="ECO:0007669"/>
    <property type="project" value="UniProtKB-KW"/>
</dbReference>
<evidence type="ECO:0000313" key="17">
    <source>
        <dbReference type="EMBL" id="SMC24483.1"/>
    </source>
</evidence>
<dbReference type="InterPro" id="IPR019307">
    <property type="entry name" value="RNA-bd_AU-1/RNase_E/G"/>
</dbReference>
<evidence type="ECO:0000256" key="5">
    <source>
        <dbReference type="ARBA" id="ARBA00022490"/>
    </source>
</evidence>
<dbReference type="Pfam" id="PF10150">
    <property type="entry name" value="RNase_E_G"/>
    <property type="match status" value="1"/>
</dbReference>
<evidence type="ECO:0000256" key="12">
    <source>
        <dbReference type="ARBA" id="ARBA00022759"/>
    </source>
</evidence>
<comment type="cofactor">
    <cofactor evidence="1">
        <name>Mg(2+)</name>
        <dbReference type="ChEBI" id="CHEBI:18420"/>
    </cofactor>
</comment>
<evidence type="ECO:0000256" key="9">
    <source>
        <dbReference type="ARBA" id="ARBA00022722"/>
    </source>
</evidence>
<keyword evidence="10" id="KW-0479">Metal-binding</keyword>
<evidence type="ECO:0000256" key="11">
    <source>
        <dbReference type="ARBA" id="ARBA00022730"/>
    </source>
</evidence>
<keyword evidence="11" id="KW-0699">rRNA-binding</keyword>
<evidence type="ECO:0000256" key="10">
    <source>
        <dbReference type="ARBA" id="ARBA00022723"/>
    </source>
</evidence>
<dbReference type="GO" id="GO:0016787">
    <property type="term" value="F:hydrolase activity"/>
    <property type="evidence" value="ECO:0007669"/>
    <property type="project" value="UniProtKB-KW"/>
</dbReference>
<proteinExistence type="inferred from homology"/>
<name>A0A1W1XKH7_9BACT</name>
<accession>A0A1W1XKH7</accession>
<keyword evidence="8" id="KW-0819">tRNA processing</keyword>
<sequence>MAAELIINADFYETRVALIENSQVAELYIERASDLGIAGNIYKGRVVRVLPGMQAAFVDIGLEKAAFLYVSDVHHPLVEMEQIFQTEPDGVPDAGPSEALAEVQEADGPANGRHCVDVPIEDRLQEGQEILVQVAKEPLGNKGARITTHVTLPGRNLVLMPLMDHVGVSRRIEDEKERKRLRDLVLAIKPAHCGFIVRTAAEGEELEKIQAEMDFLLKLWNNIQRRAETASAPSLVYRDLDITLRAVRDLFTKEVDRLVVDNEAEYRKILQFADTFMPSLKSAVELYDGTEPIFDAYGIEMEVQRALGKKVWLKSGGYIIIEATEALTAIDVNTGRYVGKRNLEETILKTNLEAVKEIACQLRLRNIGGIIIIDFIDMEKEANREKVFNALKEAVRKDKSKTNILRMSELGLIEMTRKRTKESIGRLLCEPCFYCEGEGHLKSTQTLCYEILRELQRDQGDFFGRNVLIRVHPQVAARLLDEERTALERLEEKLHACFQVQGERHFHLEQYEIAPLES</sequence>
<protein>
    <recommendedName>
        <fullName evidence="4">Ribonuclease G</fullName>
    </recommendedName>
</protein>
<keyword evidence="12" id="KW-0255">Endonuclease</keyword>
<evidence type="ECO:0000256" key="15">
    <source>
        <dbReference type="ARBA" id="ARBA00022884"/>
    </source>
</evidence>
<dbReference type="InterPro" id="IPR012340">
    <property type="entry name" value="NA-bd_OB-fold"/>
</dbReference>
<dbReference type="STRING" id="1121390.SAMN02746041_02009"/>
<dbReference type="GO" id="GO:0008033">
    <property type="term" value="P:tRNA processing"/>
    <property type="evidence" value="ECO:0007669"/>
    <property type="project" value="UniProtKB-KW"/>
</dbReference>
<keyword evidence="13" id="KW-0378">Hydrolase</keyword>
<organism evidence="17 18">
    <name type="scientific">Desulfacinum hydrothermale DSM 13146</name>
    <dbReference type="NCBI Taxonomy" id="1121390"/>
    <lineage>
        <taxon>Bacteria</taxon>
        <taxon>Pseudomonadati</taxon>
        <taxon>Thermodesulfobacteriota</taxon>
        <taxon>Syntrophobacteria</taxon>
        <taxon>Syntrophobacterales</taxon>
        <taxon>Syntrophobacteraceae</taxon>
        <taxon>Desulfacinum</taxon>
    </lineage>
</organism>
<dbReference type="SUPFAM" id="SSF50249">
    <property type="entry name" value="Nucleic acid-binding proteins"/>
    <property type="match status" value="1"/>
</dbReference>
<dbReference type="GO" id="GO:0004519">
    <property type="term" value="F:endonuclease activity"/>
    <property type="evidence" value="ECO:0007669"/>
    <property type="project" value="UniProtKB-KW"/>
</dbReference>
<evidence type="ECO:0000256" key="4">
    <source>
        <dbReference type="ARBA" id="ARBA00017719"/>
    </source>
</evidence>
<keyword evidence="6" id="KW-0698">rRNA processing</keyword>
<dbReference type="GO" id="GO:0046872">
    <property type="term" value="F:metal ion binding"/>
    <property type="evidence" value="ECO:0007669"/>
    <property type="project" value="UniProtKB-KW"/>
</dbReference>
<dbReference type="CDD" id="cd04453">
    <property type="entry name" value="S1_RNase_E"/>
    <property type="match status" value="1"/>
</dbReference>
<dbReference type="SMART" id="SM00316">
    <property type="entry name" value="S1"/>
    <property type="match status" value="1"/>
</dbReference>
<dbReference type="RefSeq" id="WP_084057745.1">
    <property type="nucleotide sequence ID" value="NZ_FWXF01000010.1"/>
</dbReference>
<evidence type="ECO:0000256" key="14">
    <source>
        <dbReference type="ARBA" id="ARBA00022842"/>
    </source>
</evidence>
<reference evidence="17 18" key="1">
    <citation type="submission" date="2017-04" db="EMBL/GenBank/DDBJ databases">
        <authorList>
            <person name="Afonso C.L."/>
            <person name="Miller P.J."/>
            <person name="Scott M.A."/>
            <person name="Spackman E."/>
            <person name="Goraichik I."/>
            <person name="Dimitrov K.M."/>
            <person name="Suarez D.L."/>
            <person name="Swayne D.E."/>
        </authorList>
    </citation>
    <scope>NUCLEOTIDE SEQUENCE [LARGE SCALE GENOMIC DNA]</scope>
    <source>
        <strain evidence="17 18">DSM 13146</strain>
    </source>
</reference>
<evidence type="ECO:0000256" key="7">
    <source>
        <dbReference type="ARBA" id="ARBA00022555"/>
    </source>
</evidence>
<keyword evidence="9" id="KW-0540">Nuclease</keyword>
<evidence type="ECO:0000313" key="18">
    <source>
        <dbReference type="Proteomes" id="UP000192783"/>
    </source>
</evidence>
<dbReference type="Proteomes" id="UP000192783">
    <property type="component" value="Unassembled WGS sequence"/>
</dbReference>
<dbReference type="Gene3D" id="3.40.1260.20">
    <property type="entry name" value="Ribonuclease E, catalytic domain"/>
    <property type="match status" value="1"/>
</dbReference>
<dbReference type="GO" id="GO:0006364">
    <property type="term" value="P:rRNA processing"/>
    <property type="evidence" value="ECO:0007669"/>
    <property type="project" value="UniProtKB-KW"/>
</dbReference>
<evidence type="ECO:0000256" key="1">
    <source>
        <dbReference type="ARBA" id="ARBA00001946"/>
    </source>
</evidence>
<comment type="similarity">
    <text evidence="3">Belongs to the RNase E/G family. RNase G subfamily.</text>
</comment>
<dbReference type="GO" id="GO:0005737">
    <property type="term" value="C:cytoplasm"/>
    <property type="evidence" value="ECO:0007669"/>
    <property type="project" value="UniProtKB-SubCell"/>
</dbReference>
<evidence type="ECO:0000256" key="6">
    <source>
        <dbReference type="ARBA" id="ARBA00022552"/>
    </source>
</evidence>
<dbReference type="GO" id="GO:0004540">
    <property type="term" value="F:RNA nuclease activity"/>
    <property type="evidence" value="ECO:0007669"/>
    <property type="project" value="InterPro"/>
</dbReference>
<dbReference type="InterPro" id="IPR003029">
    <property type="entry name" value="S1_domain"/>
</dbReference>
<dbReference type="InterPro" id="IPR004659">
    <property type="entry name" value="RNase_E/G"/>
</dbReference>
<dbReference type="PANTHER" id="PTHR30001">
    <property type="entry name" value="RIBONUCLEASE"/>
    <property type="match status" value="1"/>
</dbReference>
<evidence type="ECO:0000259" key="16">
    <source>
        <dbReference type="SMART" id="SM00316"/>
    </source>
</evidence>
<dbReference type="EMBL" id="FWXF01000010">
    <property type="protein sequence ID" value="SMC24483.1"/>
    <property type="molecule type" value="Genomic_DNA"/>
</dbReference>
<dbReference type="Gene3D" id="2.40.50.140">
    <property type="entry name" value="Nucleic acid-binding proteins"/>
    <property type="match status" value="1"/>
</dbReference>
<dbReference type="AlphaFoldDB" id="A0A1W1XKH7"/>
<evidence type="ECO:0000256" key="3">
    <source>
        <dbReference type="ARBA" id="ARBA00005663"/>
    </source>
</evidence>